<evidence type="ECO:0000313" key="3">
    <source>
        <dbReference type="Proteomes" id="UP001321749"/>
    </source>
</evidence>
<accession>A0AAV9HEH2</accession>
<keyword evidence="1" id="KW-0812">Transmembrane</keyword>
<reference evidence="2" key="2">
    <citation type="submission" date="2023-06" db="EMBL/GenBank/DDBJ databases">
        <authorList>
            <consortium name="Lawrence Berkeley National Laboratory"/>
            <person name="Mondo S.J."/>
            <person name="Hensen N."/>
            <person name="Bonometti L."/>
            <person name="Westerberg I."/>
            <person name="Brannstrom I.O."/>
            <person name="Guillou S."/>
            <person name="Cros-Aarteil S."/>
            <person name="Calhoun S."/>
            <person name="Haridas S."/>
            <person name="Kuo A."/>
            <person name="Pangilinan J."/>
            <person name="Riley R."/>
            <person name="Labutti K."/>
            <person name="Andreopoulos B."/>
            <person name="Lipzen A."/>
            <person name="Chen C."/>
            <person name="Yanf M."/>
            <person name="Daum C."/>
            <person name="Ng V."/>
            <person name="Clum A."/>
            <person name="Steindorff A."/>
            <person name="Ohm R."/>
            <person name="Martin F."/>
            <person name="Silar P."/>
            <person name="Natvig D."/>
            <person name="Lalanne C."/>
            <person name="Gautier V."/>
            <person name="Ament-Velasquez S.L."/>
            <person name="Kruys A."/>
            <person name="Hutchinson M.I."/>
            <person name="Powell A.J."/>
            <person name="Barry K."/>
            <person name="Miller A.N."/>
            <person name="Grigoriev I.V."/>
            <person name="Debuchy R."/>
            <person name="Gladieux P."/>
            <person name="Thoren M.H."/>
            <person name="Johannesson H."/>
        </authorList>
    </citation>
    <scope>NUCLEOTIDE SEQUENCE</scope>
    <source>
        <strain evidence="2">PSN324</strain>
    </source>
</reference>
<gene>
    <name evidence="2" type="ORF">QBC42DRAFT_274834</name>
</gene>
<feature type="transmembrane region" description="Helical" evidence="1">
    <location>
        <begin position="12"/>
        <end position="30"/>
    </location>
</feature>
<comment type="caution">
    <text evidence="2">The sequence shown here is derived from an EMBL/GenBank/DDBJ whole genome shotgun (WGS) entry which is preliminary data.</text>
</comment>
<dbReference type="Proteomes" id="UP001321749">
    <property type="component" value="Unassembled WGS sequence"/>
</dbReference>
<proteinExistence type="predicted"/>
<dbReference type="AlphaFoldDB" id="A0AAV9HEH2"/>
<sequence>MGLDETSLEHNSYKLMTPFFGGLSLFYSLTKLNSKQKISNKHQKYKKKYEKNQTGIILLAFCLLPSHLLQKGLFL</sequence>
<name>A0AAV9HEH2_9PEZI</name>
<keyword evidence="3" id="KW-1185">Reference proteome</keyword>
<feature type="transmembrane region" description="Helical" evidence="1">
    <location>
        <begin position="51"/>
        <end position="69"/>
    </location>
</feature>
<dbReference type="EMBL" id="MU865042">
    <property type="protein sequence ID" value="KAK4459227.1"/>
    <property type="molecule type" value="Genomic_DNA"/>
</dbReference>
<evidence type="ECO:0000256" key="1">
    <source>
        <dbReference type="SAM" id="Phobius"/>
    </source>
</evidence>
<organism evidence="2 3">
    <name type="scientific">Cladorrhinum samala</name>
    <dbReference type="NCBI Taxonomy" id="585594"/>
    <lineage>
        <taxon>Eukaryota</taxon>
        <taxon>Fungi</taxon>
        <taxon>Dikarya</taxon>
        <taxon>Ascomycota</taxon>
        <taxon>Pezizomycotina</taxon>
        <taxon>Sordariomycetes</taxon>
        <taxon>Sordariomycetidae</taxon>
        <taxon>Sordariales</taxon>
        <taxon>Podosporaceae</taxon>
        <taxon>Cladorrhinum</taxon>
    </lineage>
</organism>
<keyword evidence="1" id="KW-1133">Transmembrane helix</keyword>
<keyword evidence="1" id="KW-0472">Membrane</keyword>
<protein>
    <submittedName>
        <fullName evidence="2">Uncharacterized protein</fullName>
    </submittedName>
</protein>
<reference evidence="2" key="1">
    <citation type="journal article" date="2023" name="Mol. Phylogenet. Evol.">
        <title>Genome-scale phylogeny and comparative genomics of the fungal order Sordariales.</title>
        <authorList>
            <person name="Hensen N."/>
            <person name="Bonometti L."/>
            <person name="Westerberg I."/>
            <person name="Brannstrom I.O."/>
            <person name="Guillou S."/>
            <person name="Cros-Aarteil S."/>
            <person name="Calhoun S."/>
            <person name="Haridas S."/>
            <person name="Kuo A."/>
            <person name="Mondo S."/>
            <person name="Pangilinan J."/>
            <person name="Riley R."/>
            <person name="LaButti K."/>
            <person name="Andreopoulos B."/>
            <person name="Lipzen A."/>
            <person name="Chen C."/>
            <person name="Yan M."/>
            <person name="Daum C."/>
            <person name="Ng V."/>
            <person name="Clum A."/>
            <person name="Steindorff A."/>
            <person name="Ohm R.A."/>
            <person name="Martin F."/>
            <person name="Silar P."/>
            <person name="Natvig D.O."/>
            <person name="Lalanne C."/>
            <person name="Gautier V."/>
            <person name="Ament-Velasquez S.L."/>
            <person name="Kruys A."/>
            <person name="Hutchinson M.I."/>
            <person name="Powell A.J."/>
            <person name="Barry K."/>
            <person name="Miller A.N."/>
            <person name="Grigoriev I.V."/>
            <person name="Debuchy R."/>
            <person name="Gladieux P."/>
            <person name="Hiltunen Thoren M."/>
            <person name="Johannesson H."/>
        </authorList>
    </citation>
    <scope>NUCLEOTIDE SEQUENCE</scope>
    <source>
        <strain evidence="2">PSN324</strain>
    </source>
</reference>
<evidence type="ECO:0000313" key="2">
    <source>
        <dbReference type="EMBL" id="KAK4459227.1"/>
    </source>
</evidence>